<dbReference type="GO" id="GO:0052325">
    <property type="term" value="P:cell wall pectin biosynthetic process"/>
    <property type="evidence" value="ECO:0007669"/>
    <property type="project" value="TreeGrafter"/>
</dbReference>
<keyword evidence="2" id="KW-0333">Golgi apparatus</keyword>
<dbReference type="InterPro" id="IPR053250">
    <property type="entry name" value="Glycosyltransferase_77"/>
</dbReference>
<evidence type="ECO:0000259" key="4">
    <source>
        <dbReference type="Pfam" id="PF03407"/>
    </source>
</evidence>
<accession>A0A061RED9</accession>
<feature type="compositionally biased region" description="Basic and acidic residues" evidence="3">
    <location>
        <begin position="69"/>
        <end position="80"/>
    </location>
</feature>
<gene>
    <name evidence="5" type="ORF">TSPGSL018_7382</name>
</gene>
<keyword evidence="2" id="KW-0961">Cell wall biogenesis/degradation</keyword>
<keyword evidence="2" id="KW-0812">Transmembrane</keyword>
<dbReference type="AlphaFoldDB" id="A0A061RED9"/>
<dbReference type="PANTHER" id="PTHR46936:SF1">
    <property type="entry name" value="ARABINOSYLTRANSFERASE XEG113"/>
    <property type="match status" value="1"/>
</dbReference>
<evidence type="ECO:0000256" key="3">
    <source>
        <dbReference type="SAM" id="MobiDB-lite"/>
    </source>
</evidence>
<comment type="subcellular location">
    <subcellularLocation>
        <location evidence="2">Golgi apparatus membrane</location>
        <topology evidence="2">Single-pass type II membrane protein</topology>
    </subcellularLocation>
</comment>
<dbReference type="GO" id="GO:0052636">
    <property type="term" value="F:arabinosyltransferase activity"/>
    <property type="evidence" value="ECO:0007669"/>
    <property type="project" value="TreeGrafter"/>
</dbReference>
<feature type="domain" description="Nucleotide-diphospho-sugar transferase" evidence="4">
    <location>
        <begin position="161"/>
        <end position="397"/>
    </location>
</feature>
<dbReference type="GO" id="GO:0000139">
    <property type="term" value="C:Golgi membrane"/>
    <property type="evidence" value="ECO:0007669"/>
    <property type="project" value="UniProtKB-SubCell"/>
</dbReference>
<sequence length="635" mass="70971">MTSQLDTRKKGLTEPAIFLRQRRAEEWGELWEKAHASSSKSDFLSRMRKKGLVLKENTLPGLSFSSLYPKDDTERGEADRAAAASPSPPKSSRVSVARWPSARPSIGTALTPSQPAVASPPKLTEGLARSIARDNIIIVTWANDHFSDFVFNWVHHIQKHGIANYLVGAMDRKIGARLAQAGIQAFAMYEEGTGAVAGLHTGAFVWGGRHFHMMGREKVRLAKTFTGFGLDLMLCDVDVVWVKDPTKYFAAIPQADVLTSSDELHSTIPAGDTGLEEPEAAHAAMNIGLMFFRHSEHTKALVDAWNARLEADAKLWDQEAFNSLVREGFVPFKRHPDNSRVFAGFRQTVWVGILPVAAFASGHTFFVQDLHKVQRVDPFVVHTTFQYGGPAGKRTRLRERGLWADPPGYFQGRFISADLASPATPPGWDSMNTDQRIDFHKQSMARQLKELRELLQLAVALDRIVVMPRLICFCDRYWAPVEGCRIPGAFATALPFTCPLDHILEPFHMDDDPLLFGTPLRFREYSFLERKPPSMAYQEATLVFGDGGLAQIPSNPENRTKVKLPTNYSERILRRQLEPFSKTEFLWIEGLSKVRGSLVNQDGFEKRVGHLAGIWCCQGKKGGYSYAPMLLHAAK</sequence>
<dbReference type="Pfam" id="PF03407">
    <property type="entry name" value="Nucleotid_trans"/>
    <property type="match status" value="1"/>
</dbReference>
<proteinExistence type="inferred from homology"/>
<evidence type="ECO:0000313" key="5">
    <source>
        <dbReference type="EMBL" id="JAC69025.1"/>
    </source>
</evidence>
<feature type="region of interest" description="Disordered" evidence="3">
    <location>
        <begin position="65"/>
        <end position="98"/>
    </location>
</feature>
<protein>
    <recommendedName>
        <fullName evidence="2">Glycosyltransferase</fullName>
        <ecNumber evidence="2">2.4.2.-</ecNumber>
    </recommendedName>
</protein>
<dbReference type="SUPFAM" id="SSF53448">
    <property type="entry name" value="Nucleotide-diphospho-sugar transferases"/>
    <property type="match status" value="1"/>
</dbReference>
<name>A0A061RED9_9CHLO</name>
<keyword evidence="2 5" id="KW-0808">Transferase</keyword>
<evidence type="ECO:0000256" key="2">
    <source>
        <dbReference type="RuleBase" id="RU363055"/>
    </source>
</evidence>
<feature type="compositionally biased region" description="Low complexity" evidence="3">
    <location>
        <begin position="81"/>
        <end position="98"/>
    </location>
</feature>
<dbReference type="InterPro" id="IPR005069">
    <property type="entry name" value="Nucl-diP-sugar_transferase"/>
</dbReference>
<dbReference type="PANTHER" id="PTHR46936">
    <property type="entry name" value="ARABINOSYLTRANSFERASE XEG113"/>
    <property type="match status" value="1"/>
</dbReference>
<evidence type="ECO:0000256" key="1">
    <source>
        <dbReference type="ARBA" id="ARBA00007033"/>
    </source>
</evidence>
<reference evidence="5" key="1">
    <citation type="submission" date="2014-05" db="EMBL/GenBank/DDBJ databases">
        <title>The transcriptome of the halophilic microalga Tetraselmis sp. GSL018 isolated from the Great Salt Lake, Utah.</title>
        <authorList>
            <person name="Jinkerson R.E."/>
            <person name="D'Adamo S."/>
            <person name="Posewitz M.C."/>
        </authorList>
    </citation>
    <scope>NUCLEOTIDE SEQUENCE</scope>
    <source>
        <strain evidence="5">GSL018</strain>
    </source>
</reference>
<keyword evidence="2" id="KW-0735">Signal-anchor</keyword>
<comment type="similarity">
    <text evidence="1 2">Belongs to the glycosyltransferase 77 family.</text>
</comment>
<dbReference type="EMBL" id="GBEZ01017300">
    <property type="protein sequence ID" value="JAC69025.1"/>
    <property type="molecule type" value="Transcribed_RNA"/>
</dbReference>
<keyword evidence="2" id="KW-0328">Glycosyltransferase</keyword>
<dbReference type="EC" id="2.4.2.-" evidence="2"/>
<organism evidence="5">
    <name type="scientific">Tetraselmis sp. GSL018</name>
    <dbReference type="NCBI Taxonomy" id="582737"/>
    <lineage>
        <taxon>Eukaryota</taxon>
        <taxon>Viridiplantae</taxon>
        <taxon>Chlorophyta</taxon>
        <taxon>core chlorophytes</taxon>
        <taxon>Chlorodendrophyceae</taxon>
        <taxon>Chlorodendrales</taxon>
        <taxon>Chlorodendraceae</taxon>
        <taxon>Tetraselmis</taxon>
    </lineage>
</organism>
<dbReference type="InterPro" id="IPR029044">
    <property type="entry name" value="Nucleotide-diphossugar_trans"/>
</dbReference>